<feature type="transmembrane region" description="Helical" evidence="1">
    <location>
        <begin position="86"/>
        <end position="105"/>
    </location>
</feature>
<evidence type="ECO:0000313" key="2">
    <source>
        <dbReference type="EMBL" id="OUS16524.1"/>
    </source>
</evidence>
<proteinExistence type="predicted"/>
<gene>
    <name evidence="2" type="ORF">A9Q93_05620</name>
</gene>
<organism evidence="2 3">
    <name type="scientific">Nonlabens dokdonensis</name>
    <dbReference type="NCBI Taxonomy" id="328515"/>
    <lineage>
        <taxon>Bacteria</taxon>
        <taxon>Pseudomonadati</taxon>
        <taxon>Bacteroidota</taxon>
        <taxon>Flavobacteriia</taxon>
        <taxon>Flavobacteriales</taxon>
        <taxon>Flavobacteriaceae</taxon>
        <taxon>Nonlabens</taxon>
    </lineage>
</organism>
<evidence type="ECO:0000256" key="1">
    <source>
        <dbReference type="SAM" id="Phobius"/>
    </source>
</evidence>
<dbReference type="Proteomes" id="UP000196102">
    <property type="component" value="Unassembled WGS sequence"/>
</dbReference>
<sequence>MAYSTRPKMWFWIVAIFFLLWNLMGVGAWSAEAMAGSDAMMEGYTEEQIEFYNSFPSWYTWAYGVAVFAGLFACIALLFKKKQAVLLALLSLIAVIICRVYEITVDAWSMMATVDKFFLILVPVLSILLWLFARSVRQKGWLK</sequence>
<name>A0A1Z8B1Q1_9FLAO</name>
<keyword evidence="1" id="KW-0812">Transmembrane</keyword>
<accession>A0A1Z8B1Q1</accession>
<keyword evidence="1" id="KW-1133">Transmembrane helix</keyword>
<dbReference type="RefSeq" id="WP_303686420.1">
    <property type="nucleotide sequence ID" value="NZ_CAJXYO010000006.1"/>
</dbReference>
<feature type="transmembrane region" description="Helical" evidence="1">
    <location>
        <begin position="117"/>
        <end position="133"/>
    </location>
</feature>
<reference evidence="3" key="1">
    <citation type="journal article" date="2017" name="Proc. Natl. Acad. Sci. U.S.A.">
        <title>Simulation of Deepwater Horizon oil plume reveals substrate specialization within a complex community of hydrocarbon-degraders.</title>
        <authorList>
            <person name="Hu P."/>
            <person name="Dubinsky E.A."/>
            <person name="Probst A.J."/>
            <person name="Wang J."/>
            <person name="Sieber C.M.K."/>
            <person name="Tom L.M."/>
            <person name="Gardinali P."/>
            <person name="Banfield J.F."/>
            <person name="Atlas R.M."/>
            <person name="Andersen G.L."/>
        </authorList>
    </citation>
    <scope>NUCLEOTIDE SEQUENCE [LARGE SCALE GENOMIC DNA]</scope>
</reference>
<protein>
    <submittedName>
        <fullName evidence="2">Uncharacterized protein</fullName>
    </submittedName>
</protein>
<keyword evidence="1" id="KW-0472">Membrane</keyword>
<evidence type="ECO:0000313" key="3">
    <source>
        <dbReference type="Proteomes" id="UP000196102"/>
    </source>
</evidence>
<feature type="transmembrane region" description="Helical" evidence="1">
    <location>
        <begin position="57"/>
        <end position="79"/>
    </location>
</feature>
<dbReference type="AlphaFoldDB" id="A0A1Z8B1Q1"/>
<dbReference type="EMBL" id="MAAX01000091">
    <property type="protein sequence ID" value="OUS16524.1"/>
    <property type="molecule type" value="Genomic_DNA"/>
</dbReference>
<comment type="caution">
    <text evidence="2">The sequence shown here is derived from an EMBL/GenBank/DDBJ whole genome shotgun (WGS) entry which is preliminary data.</text>
</comment>